<dbReference type="CDD" id="cd00266">
    <property type="entry name" value="MADS_SRF_like"/>
    <property type="match status" value="1"/>
</dbReference>
<dbReference type="PANTHER" id="PTHR11945:SF387">
    <property type="entry name" value="AGAMOUS-LIKE MADS-BOX PROTEIN AGL80"/>
    <property type="match status" value="1"/>
</dbReference>
<keyword evidence="5" id="KW-0539">Nucleus</keyword>
<accession>A0ABD3S690</accession>
<keyword evidence="3" id="KW-0238">DNA-binding</keyword>
<evidence type="ECO:0000256" key="5">
    <source>
        <dbReference type="ARBA" id="ARBA00023242"/>
    </source>
</evidence>
<evidence type="ECO:0000313" key="7">
    <source>
        <dbReference type="EMBL" id="KAL3820024.1"/>
    </source>
</evidence>
<dbReference type="InterPro" id="IPR036879">
    <property type="entry name" value="TF_MADSbox_sf"/>
</dbReference>
<dbReference type="GO" id="GO:0003677">
    <property type="term" value="F:DNA binding"/>
    <property type="evidence" value="ECO:0007669"/>
    <property type="project" value="UniProtKB-KW"/>
</dbReference>
<organism evidence="7 8">
    <name type="scientific">Penstemon smallii</name>
    <dbReference type="NCBI Taxonomy" id="265156"/>
    <lineage>
        <taxon>Eukaryota</taxon>
        <taxon>Viridiplantae</taxon>
        <taxon>Streptophyta</taxon>
        <taxon>Embryophyta</taxon>
        <taxon>Tracheophyta</taxon>
        <taxon>Spermatophyta</taxon>
        <taxon>Magnoliopsida</taxon>
        <taxon>eudicotyledons</taxon>
        <taxon>Gunneridae</taxon>
        <taxon>Pentapetalae</taxon>
        <taxon>asterids</taxon>
        <taxon>lamiids</taxon>
        <taxon>Lamiales</taxon>
        <taxon>Plantaginaceae</taxon>
        <taxon>Cheloneae</taxon>
        <taxon>Penstemon</taxon>
    </lineage>
</organism>
<protein>
    <recommendedName>
        <fullName evidence="6">MADS-box domain-containing protein</fullName>
    </recommendedName>
</protein>
<reference evidence="7 8" key="1">
    <citation type="submission" date="2024-12" db="EMBL/GenBank/DDBJ databases">
        <title>The unique morphological basis and parallel evolutionary history of personate flowers in Penstemon.</title>
        <authorList>
            <person name="Depatie T.H."/>
            <person name="Wessinger C.A."/>
        </authorList>
    </citation>
    <scope>NUCLEOTIDE SEQUENCE [LARGE SCALE GENOMIC DNA]</scope>
    <source>
        <strain evidence="7">WTNN_2</strain>
        <tissue evidence="7">Leaf</tissue>
    </source>
</reference>
<dbReference type="GO" id="GO:0005634">
    <property type="term" value="C:nucleus"/>
    <property type="evidence" value="ECO:0007669"/>
    <property type="project" value="UniProtKB-SubCell"/>
</dbReference>
<dbReference type="FunFam" id="3.40.1810.10:FF:000024">
    <property type="entry name" value="Agamous-like MADS-box protein AGL80"/>
    <property type="match status" value="1"/>
</dbReference>
<dbReference type="EMBL" id="JBJXBP010000007">
    <property type="protein sequence ID" value="KAL3820024.1"/>
    <property type="molecule type" value="Genomic_DNA"/>
</dbReference>
<comment type="subcellular location">
    <subcellularLocation>
        <location evidence="1">Nucleus</location>
    </subcellularLocation>
</comment>
<dbReference type="PRINTS" id="PR00404">
    <property type="entry name" value="MADSDOMAIN"/>
</dbReference>
<name>A0ABD3S690_9LAMI</name>
<dbReference type="PANTHER" id="PTHR11945">
    <property type="entry name" value="MADS BOX PROTEIN"/>
    <property type="match status" value="1"/>
</dbReference>
<keyword evidence="8" id="KW-1185">Reference proteome</keyword>
<keyword evidence="2" id="KW-0805">Transcription regulation</keyword>
<evidence type="ECO:0000256" key="4">
    <source>
        <dbReference type="ARBA" id="ARBA00023163"/>
    </source>
</evidence>
<gene>
    <name evidence="7" type="ORF">ACJIZ3_005929</name>
</gene>
<dbReference type="AlphaFoldDB" id="A0ABD3S690"/>
<dbReference type="InterPro" id="IPR033897">
    <property type="entry name" value="SRF-like_MADS-box"/>
</dbReference>
<dbReference type="SUPFAM" id="SSF55455">
    <property type="entry name" value="SRF-like"/>
    <property type="match status" value="1"/>
</dbReference>
<proteinExistence type="predicted"/>
<dbReference type="Gene3D" id="3.40.1810.10">
    <property type="entry name" value="Transcription factor, MADS-box"/>
    <property type="match status" value="1"/>
</dbReference>
<feature type="domain" description="MADS-box" evidence="6">
    <location>
        <begin position="1"/>
        <end position="49"/>
    </location>
</feature>
<dbReference type="PROSITE" id="PS50066">
    <property type="entry name" value="MADS_BOX_2"/>
    <property type="match status" value="1"/>
</dbReference>
<sequence length="173" mass="20062">MPRRKVTLAYMSNKSERKISFNKRKKGLIKKASELCTLCAVDGCAIIYSPFESQPEVWPSPEETASVLSRYNSLPEIEQTRYMTNLESFTKQRLEKVKKDLHRLQIENKRKEVKCFMYKCMAGIKKPEEFDMTNADVMRSVMEETTTALNSRMRELNIVDPNDLATSVSQNLH</sequence>
<dbReference type="InterPro" id="IPR002100">
    <property type="entry name" value="TF_MADSbox"/>
</dbReference>
<evidence type="ECO:0000256" key="1">
    <source>
        <dbReference type="ARBA" id="ARBA00004123"/>
    </source>
</evidence>
<evidence type="ECO:0000313" key="8">
    <source>
        <dbReference type="Proteomes" id="UP001634393"/>
    </source>
</evidence>
<evidence type="ECO:0000256" key="2">
    <source>
        <dbReference type="ARBA" id="ARBA00023015"/>
    </source>
</evidence>
<comment type="caution">
    <text evidence="7">The sequence shown here is derived from an EMBL/GenBank/DDBJ whole genome shotgun (WGS) entry which is preliminary data.</text>
</comment>
<evidence type="ECO:0000256" key="3">
    <source>
        <dbReference type="ARBA" id="ARBA00023125"/>
    </source>
</evidence>
<dbReference type="Proteomes" id="UP001634393">
    <property type="component" value="Unassembled WGS sequence"/>
</dbReference>
<keyword evidence="4" id="KW-0804">Transcription</keyword>
<dbReference type="Pfam" id="PF00319">
    <property type="entry name" value="SRF-TF"/>
    <property type="match status" value="1"/>
</dbReference>
<dbReference type="SMART" id="SM00432">
    <property type="entry name" value="MADS"/>
    <property type="match status" value="1"/>
</dbReference>
<evidence type="ECO:0000259" key="6">
    <source>
        <dbReference type="PROSITE" id="PS50066"/>
    </source>
</evidence>